<dbReference type="PANTHER" id="PTHR21397:SF4">
    <property type="entry name" value="ER MEMBRANE PROTEIN COMPLEX SUBUNIT 10"/>
    <property type="match status" value="1"/>
</dbReference>
<keyword evidence="8" id="KW-0472">Membrane</keyword>
<sequence length="230" mass="25714">MSSIISLTERLFGTFLILFLVQTCQAAYEIKLLHYLDDSNYSTERGVAEVHNVDTNDVTFRQHPLNPGDIKQLKTLAEKDAFYRMDIVIRQTNKKDIILSTFAKACSMVESKLHDSFNVYLDHNNNVVGVSLLPYENQCSGKHVTDADLAAFRSKMFFNAPENGPVPDTLSYIQKIEREREAREKGGPKDNRSFLQKYWMYLVPLAIFLAVSGVANPEAQSGGGGGGGAR</sequence>
<dbReference type="EMBL" id="HBUF01136996">
    <property type="protein sequence ID" value="CAG6645457.1"/>
    <property type="molecule type" value="Transcribed_RNA"/>
</dbReference>
<keyword evidence="5 9" id="KW-0732">Signal</keyword>
<feature type="chain" id="PRO_5033671063" description="ER membrane protein complex subunit 10" evidence="9">
    <location>
        <begin position="27"/>
        <end position="230"/>
    </location>
</feature>
<feature type="signal peptide" evidence="9">
    <location>
        <begin position="1"/>
        <end position="26"/>
    </location>
</feature>
<evidence type="ECO:0000256" key="9">
    <source>
        <dbReference type="SAM" id="SignalP"/>
    </source>
</evidence>
<comment type="similarity">
    <text evidence="2">Belongs to the EMC10 family.</text>
</comment>
<dbReference type="EMBL" id="HBUF01344761">
    <property type="protein sequence ID" value="CAG6708082.1"/>
    <property type="molecule type" value="Transcribed_RNA"/>
</dbReference>
<comment type="subcellular location">
    <subcellularLocation>
        <location evidence="1">Endoplasmic reticulum membrane</location>
        <topology evidence="1">Single-pass type I membrane protein</topology>
    </subcellularLocation>
</comment>
<dbReference type="AlphaFoldDB" id="A0A8D8R7D8"/>
<reference evidence="10" key="1">
    <citation type="submission" date="2021-05" db="EMBL/GenBank/DDBJ databases">
        <authorList>
            <person name="Alioto T."/>
            <person name="Alioto T."/>
            <person name="Gomez Garrido J."/>
        </authorList>
    </citation>
    <scope>NUCLEOTIDE SEQUENCE</scope>
</reference>
<evidence type="ECO:0000256" key="1">
    <source>
        <dbReference type="ARBA" id="ARBA00004115"/>
    </source>
</evidence>
<dbReference type="EMBL" id="HBUF01344763">
    <property type="protein sequence ID" value="CAG6708084.1"/>
    <property type="molecule type" value="Transcribed_RNA"/>
</dbReference>
<dbReference type="GO" id="GO:0072546">
    <property type="term" value="C:EMC complex"/>
    <property type="evidence" value="ECO:0007669"/>
    <property type="project" value="TreeGrafter"/>
</dbReference>
<evidence type="ECO:0000256" key="8">
    <source>
        <dbReference type="ARBA" id="ARBA00023136"/>
    </source>
</evidence>
<accession>A0A8D8R7D8</accession>
<evidence type="ECO:0000256" key="7">
    <source>
        <dbReference type="ARBA" id="ARBA00022989"/>
    </source>
</evidence>
<dbReference type="CDD" id="cd22209">
    <property type="entry name" value="EMC10"/>
    <property type="match status" value="1"/>
</dbReference>
<keyword evidence="7" id="KW-1133">Transmembrane helix</keyword>
<proteinExistence type="inferred from homology"/>
<protein>
    <recommendedName>
        <fullName evidence="3">ER membrane protein complex subunit 10</fullName>
    </recommendedName>
</protein>
<keyword evidence="6" id="KW-0256">Endoplasmic reticulum</keyword>
<organism evidence="10">
    <name type="scientific">Cacopsylla melanoneura</name>
    <dbReference type="NCBI Taxonomy" id="428564"/>
    <lineage>
        <taxon>Eukaryota</taxon>
        <taxon>Metazoa</taxon>
        <taxon>Ecdysozoa</taxon>
        <taxon>Arthropoda</taxon>
        <taxon>Hexapoda</taxon>
        <taxon>Insecta</taxon>
        <taxon>Pterygota</taxon>
        <taxon>Neoptera</taxon>
        <taxon>Paraneoptera</taxon>
        <taxon>Hemiptera</taxon>
        <taxon>Sternorrhyncha</taxon>
        <taxon>Psylloidea</taxon>
        <taxon>Psyllidae</taxon>
        <taxon>Psyllinae</taxon>
        <taxon>Cacopsylla</taxon>
    </lineage>
</organism>
<evidence type="ECO:0000256" key="2">
    <source>
        <dbReference type="ARBA" id="ARBA00007695"/>
    </source>
</evidence>
<dbReference type="Pfam" id="PF21203">
    <property type="entry name" value="ECM10"/>
    <property type="match status" value="1"/>
</dbReference>
<evidence type="ECO:0000256" key="5">
    <source>
        <dbReference type="ARBA" id="ARBA00022729"/>
    </source>
</evidence>
<evidence type="ECO:0000256" key="4">
    <source>
        <dbReference type="ARBA" id="ARBA00022692"/>
    </source>
</evidence>
<keyword evidence="4" id="KW-0812">Transmembrane</keyword>
<dbReference type="PANTHER" id="PTHR21397">
    <property type="entry name" value="CHROMATIN COMPLEXES SUBUNIT BAP18-RELATED"/>
    <property type="match status" value="1"/>
</dbReference>
<evidence type="ECO:0000256" key="3">
    <source>
        <dbReference type="ARBA" id="ARBA00020105"/>
    </source>
</evidence>
<evidence type="ECO:0000256" key="6">
    <source>
        <dbReference type="ARBA" id="ARBA00022824"/>
    </source>
</evidence>
<name>A0A8D8R7D8_9HEMI</name>
<dbReference type="EMBL" id="HBUF01136994">
    <property type="protein sequence ID" value="CAG6645455.1"/>
    <property type="molecule type" value="Transcribed_RNA"/>
</dbReference>
<evidence type="ECO:0000313" key="10">
    <source>
        <dbReference type="EMBL" id="CAG6645456.1"/>
    </source>
</evidence>
<dbReference type="EMBL" id="HBUF01136995">
    <property type="protein sequence ID" value="CAG6645456.1"/>
    <property type="molecule type" value="Transcribed_RNA"/>
</dbReference>
<dbReference type="EMBL" id="HBUF01344762">
    <property type="protein sequence ID" value="CAG6708083.1"/>
    <property type="molecule type" value="Transcribed_RNA"/>
</dbReference>